<keyword evidence="2" id="KW-1185">Reference proteome</keyword>
<accession>A0ABR9YA39</accession>
<reference evidence="1 2" key="2">
    <citation type="submission" date="2020-11" db="EMBL/GenBank/DDBJ databases">
        <title>Description of novel Gluconobacter species.</title>
        <authorList>
            <person name="Cleenwerck I."/>
            <person name="Cnockaert M."/>
            <person name="Borremans W."/>
            <person name="Wieme A.D."/>
            <person name="De Vuyst L."/>
            <person name="Vandamme P."/>
        </authorList>
    </citation>
    <scope>NUCLEOTIDE SEQUENCE [LARGE SCALE GENOMIC DNA]</scope>
    <source>
        <strain evidence="1 2">LMG 31484</strain>
    </source>
</reference>
<organism evidence="1 2">
    <name type="scientific">Gluconobacter vitians</name>
    <dbReference type="NCBI Taxonomy" id="2728102"/>
    <lineage>
        <taxon>Bacteria</taxon>
        <taxon>Pseudomonadati</taxon>
        <taxon>Pseudomonadota</taxon>
        <taxon>Alphaproteobacteria</taxon>
        <taxon>Acetobacterales</taxon>
        <taxon>Acetobacteraceae</taxon>
        <taxon>Gluconobacter</taxon>
    </lineage>
</organism>
<comment type="caution">
    <text evidence="1">The sequence shown here is derived from an EMBL/GenBank/DDBJ whole genome shotgun (WGS) entry which is preliminary data.</text>
</comment>
<gene>
    <name evidence="1" type="ORF">HKD24_15165</name>
</gene>
<name>A0ABR9YA39_9PROT</name>
<reference evidence="2" key="1">
    <citation type="submission" date="2020-04" db="EMBL/GenBank/DDBJ databases">
        <title>Description of novel Gluconacetobacter.</title>
        <authorList>
            <person name="Sombolestani A."/>
        </authorList>
    </citation>
    <scope>NUCLEOTIDE SEQUENCE [LARGE SCALE GENOMIC DNA]</scope>
    <source>
        <strain evidence="2">LMG 31484</strain>
    </source>
</reference>
<sequence>MGKELAEGKERKIQYSDFQQYNALKTRISKHYEIDEKIEKIKNIANALKHGNRRNIRALLKAYPDLFERKDEFFIKCFGADAISIKRADVEEAFEIVSRSR</sequence>
<dbReference type="EMBL" id="JABCQG010000080">
    <property type="protein sequence ID" value="MBF0860503.1"/>
    <property type="molecule type" value="Genomic_DNA"/>
</dbReference>
<proteinExistence type="predicted"/>
<protein>
    <submittedName>
        <fullName evidence="1">Uncharacterized protein</fullName>
    </submittedName>
</protein>
<evidence type="ECO:0000313" key="2">
    <source>
        <dbReference type="Proteomes" id="UP000623107"/>
    </source>
</evidence>
<evidence type="ECO:0000313" key="1">
    <source>
        <dbReference type="EMBL" id="MBF0860503.1"/>
    </source>
</evidence>
<dbReference type="Proteomes" id="UP000623107">
    <property type="component" value="Unassembled WGS sequence"/>
</dbReference>